<gene>
    <name evidence="7" type="ORF">A7E78_03270</name>
</gene>
<evidence type="ECO:0000256" key="3">
    <source>
        <dbReference type="ARBA" id="ARBA00022764"/>
    </source>
</evidence>
<dbReference type="STRING" id="1842532.A7E78_03270"/>
<dbReference type="Pfam" id="PF07940">
    <property type="entry name" value="Hepar_II_III_C"/>
    <property type="match status" value="1"/>
</dbReference>
<dbReference type="Pfam" id="PF16889">
    <property type="entry name" value="Hepar_II_III_N"/>
    <property type="match status" value="1"/>
</dbReference>
<evidence type="ECO:0000313" key="8">
    <source>
        <dbReference type="Proteomes" id="UP000182517"/>
    </source>
</evidence>
<sequence>MLGKLSVYMPTLYRLGLNNVAVVALYRLAIRSGLIEKLLPKGRNYEGAFFTAEPVCCDSPSQPSLSGSVVKEAEDILQGKIKYFSHQFIEVGAPPDWFRNPLTGRTCKDPERHWSKIGDFNQDVGDIKVCWELSRFDWALVLARAYGKTADERFLVTLNSWVADWIKHNPLNAGLNWKCGQESSIRLLQVLLTGFLLGQDQNPSTRLIRFIAEHCGRIAPTIKYAIAQDNNHGTSEAAALYVGGAWLEKFAKQPRLRTNGRRFKKKGLKWLENRVQKLVAIDGSFSQYSINYHRLLVDTLNIVEFWRRQLRQKEFSANYYARCKAAINWLYQLTDESGDGPNLGSNDGARLFVLSDTDYRDFRPTVQLGMCLFYDGKVYPSGPWDEPLKWLELTNERLPMVSVSQSACDFPDGGYVVIRGEDRTWGALRYPNFCFRPGHADAFHLDLWHRGDNLLRDSGSYSYNAEEPWQSYFSSTRAHNTVEFDGRDQMPRLSRFLRGGWLQMEQPGELSFSNGQTSWSGSYRDYRGASHKRTITNVGSLWRVVDELGGIETKAVLRWRLAPGNWLVDGLKCVGEQLEIKVSGNVAISRFELQDGWESRFYLHKAQIPVLEIEINAAEAIITSDLYINP</sequence>
<evidence type="ECO:0000259" key="6">
    <source>
        <dbReference type="Pfam" id="PF16889"/>
    </source>
</evidence>
<accession>A0A1L3GMQ3</accession>
<feature type="domain" description="Heparin-sulfate lyase N-terminal" evidence="6">
    <location>
        <begin position="96"/>
        <end position="334"/>
    </location>
</feature>
<dbReference type="Proteomes" id="UP000182517">
    <property type="component" value="Chromosome"/>
</dbReference>
<dbReference type="InterPro" id="IPR008929">
    <property type="entry name" value="Chondroitin_lyas"/>
</dbReference>
<dbReference type="SUPFAM" id="SSF48230">
    <property type="entry name" value="Chondroitin AC/alginate lyase"/>
    <property type="match status" value="1"/>
</dbReference>
<feature type="domain" description="Heparinase II/III-like C-terminal" evidence="5">
    <location>
        <begin position="409"/>
        <end position="565"/>
    </location>
</feature>
<keyword evidence="2" id="KW-0732">Signal</keyword>
<comment type="subcellular location">
    <subcellularLocation>
        <location evidence="1">Periplasm</location>
    </subcellularLocation>
</comment>
<evidence type="ECO:0000256" key="2">
    <source>
        <dbReference type="ARBA" id="ARBA00022729"/>
    </source>
</evidence>
<evidence type="ECO:0000259" key="5">
    <source>
        <dbReference type="Pfam" id="PF07940"/>
    </source>
</evidence>
<dbReference type="GO" id="GO:0016829">
    <property type="term" value="F:lyase activity"/>
    <property type="evidence" value="ECO:0007669"/>
    <property type="project" value="UniProtKB-KW"/>
</dbReference>
<dbReference type="Gene3D" id="1.50.10.100">
    <property type="entry name" value="Chondroitin AC/alginate lyase"/>
    <property type="match status" value="1"/>
</dbReference>
<reference evidence="7 8" key="1">
    <citation type="journal article" date="2017" name="Genome Announc.">
        <title>Complete Genome Sequences of Two Acetylene-Fermenting Pelobacter acetylenicus Strains.</title>
        <authorList>
            <person name="Sutton J.M."/>
            <person name="Baesman S.M."/>
            <person name="Fierst J.L."/>
            <person name="Poret-Peterson A.T."/>
            <person name="Oremland R.S."/>
            <person name="Dunlap D.S."/>
            <person name="Akob D.M."/>
        </authorList>
    </citation>
    <scope>NUCLEOTIDE SEQUENCE [LARGE SCALE GENOMIC DNA]</scope>
    <source>
        <strain evidence="7 8">SFB93</strain>
    </source>
</reference>
<dbReference type="AlphaFoldDB" id="A0A1L3GMQ3"/>
<dbReference type="OrthoDB" id="9763014at2"/>
<keyword evidence="4" id="KW-0456">Lyase</keyword>
<dbReference type="InterPro" id="IPR031680">
    <property type="entry name" value="Hepar_II_III_N"/>
</dbReference>
<keyword evidence="8" id="KW-1185">Reference proteome</keyword>
<dbReference type="KEGG" id="pef:A7E78_03270"/>
<dbReference type="RefSeq" id="WP_072282900.1">
    <property type="nucleotide sequence ID" value="NZ_CP015519.1"/>
</dbReference>
<organism evidence="7 8">
    <name type="scientific">Syntrophotalea acetylenivorans</name>
    <dbReference type="NCBI Taxonomy" id="1842532"/>
    <lineage>
        <taxon>Bacteria</taxon>
        <taxon>Pseudomonadati</taxon>
        <taxon>Thermodesulfobacteriota</taxon>
        <taxon>Desulfuromonadia</taxon>
        <taxon>Desulfuromonadales</taxon>
        <taxon>Syntrophotaleaceae</taxon>
        <taxon>Syntrophotalea</taxon>
    </lineage>
</organism>
<evidence type="ECO:0000313" key="7">
    <source>
        <dbReference type="EMBL" id="APG26938.1"/>
    </source>
</evidence>
<dbReference type="PANTHER" id="PTHR39210">
    <property type="entry name" value="HEPARIN-SULFATE LYASE"/>
    <property type="match status" value="1"/>
</dbReference>
<dbReference type="Gene3D" id="2.70.98.70">
    <property type="match status" value="1"/>
</dbReference>
<dbReference type="EMBL" id="CP015519">
    <property type="protein sequence ID" value="APG26938.1"/>
    <property type="molecule type" value="Genomic_DNA"/>
</dbReference>
<protein>
    <submittedName>
        <fullName evidence="7">Uncharacterized protein</fullName>
    </submittedName>
</protein>
<dbReference type="InterPro" id="IPR012480">
    <property type="entry name" value="Hepar_II_III_C"/>
</dbReference>
<proteinExistence type="predicted"/>
<keyword evidence="3" id="KW-0574">Periplasm</keyword>
<name>A0A1L3GMQ3_9BACT</name>
<evidence type="ECO:0000256" key="4">
    <source>
        <dbReference type="ARBA" id="ARBA00023239"/>
    </source>
</evidence>
<evidence type="ECO:0000256" key="1">
    <source>
        <dbReference type="ARBA" id="ARBA00004418"/>
    </source>
</evidence>
<dbReference type="GO" id="GO:0042597">
    <property type="term" value="C:periplasmic space"/>
    <property type="evidence" value="ECO:0007669"/>
    <property type="project" value="UniProtKB-SubCell"/>
</dbReference>
<dbReference type="PANTHER" id="PTHR39210:SF1">
    <property type="entry name" value="HEPARIN-SULFATE LYASE"/>
    <property type="match status" value="1"/>
</dbReference>